<dbReference type="EC" id="1.3.5.2" evidence="4 11"/>
<evidence type="ECO:0000256" key="2">
    <source>
        <dbReference type="ARBA" id="ARBA00005161"/>
    </source>
</evidence>
<dbReference type="GO" id="GO:0005743">
    <property type="term" value="C:mitochondrial inner membrane"/>
    <property type="evidence" value="ECO:0007669"/>
    <property type="project" value="UniProtKB-SubCell"/>
</dbReference>
<keyword evidence="9" id="KW-0472">Membrane</keyword>
<dbReference type="GO" id="GO:0044205">
    <property type="term" value="P:'de novo' UMP biosynthetic process"/>
    <property type="evidence" value="ECO:0007669"/>
    <property type="project" value="UniProtKB-UniPathway"/>
</dbReference>
<dbReference type="GO" id="GO:0006207">
    <property type="term" value="P:'de novo' pyrimidine nucleobase biosynthetic process"/>
    <property type="evidence" value="ECO:0007669"/>
    <property type="project" value="InterPro"/>
</dbReference>
<dbReference type="InterPro" id="IPR050074">
    <property type="entry name" value="DHO_dehydrogenase"/>
</dbReference>
<keyword evidence="8 11" id="KW-0560">Oxidoreductase</keyword>
<evidence type="ECO:0000256" key="5">
    <source>
        <dbReference type="ARBA" id="ARBA00017599"/>
    </source>
</evidence>
<dbReference type="CDD" id="cd04738">
    <property type="entry name" value="DHOD_2_like"/>
    <property type="match status" value="1"/>
</dbReference>
<dbReference type="Pfam" id="PF01180">
    <property type="entry name" value="DHO_dh"/>
    <property type="match status" value="1"/>
</dbReference>
<proteinExistence type="inferred from homology"/>
<evidence type="ECO:0000256" key="4">
    <source>
        <dbReference type="ARBA" id="ARBA00012791"/>
    </source>
</evidence>
<evidence type="ECO:0000256" key="7">
    <source>
        <dbReference type="ARBA" id="ARBA00022643"/>
    </source>
</evidence>
<dbReference type="OrthoDB" id="14784at2759"/>
<organism evidence="14 15">
    <name type="scientific">Planoprotostelium fungivorum</name>
    <dbReference type="NCBI Taxonomy" id="1890364"/>
    <lineage>
        <taxon>Eukaryota</taxon>
        <taxon>Amoebozoa</taxon>
        <taxon>Evosea</taxon>
        <taxon>Variosea</taxon>
        <taxon>Cavosteliida</taxon>
        <taxon>Cavosteliaceae</taxon>
        <taxon>Planoprotostelium</taxon>
    </lineage>
</organism>
<dbReference type="PANTHER" id="PTHR48109">
    <property type="entry name" value="DIHYDROOROTATE DEHYDROGENASE (QUINONE), MITOCHONDRIAL-RELATED"/>
    <property type="match status" value="1"/>
</dbReference>
<evidence type="ECO:0000256" key="10">
    <source>
        <dbReference type="ARBA" id="ARBA00048639"/>
    </source>
</evidence>
<evidence type="ECO:0000259" key="13">
    <source>
        <dbReference type="Pfam" id="PF01180"/>
    </source>
</evidence>
<dbReference type="InterPro" id="IPR005720">
    <property type="entry name" value="Dihydroorotate_DH_cat"/>
</dbReference>
<evidence type="ECO:0000313" key="14">
    <source>
        <dbReference type="EMBL" id="PRP89345.1"/>
    </source>
</evidence>
<keyword evidence="15" id="KW-1185">Reference proteome</keyword>
<dbReference type="SUPFAM" id="SSF51395">
    <property type="entry name" value="FMN-linked oxidoreductases"/>
    <property type="match status" value="1"/>
</dbReference>
<keyword evidence="11" id="KW-0999">Mitochondrion inner membrane</keyword>
<comment type="catalytic activity">
    <reaction evidence="10 11">
        <text>(S)-dihydroorotate + a quinone = orotate + a quinol</text>
        <dbReference type="Rhea" id="RHEA:30187"/>
        <dbReference type="ChEBI" id="CHEBI:24646"/>
        <dbReference type="ChEBI" id="CHEBI:30839"/>
        <dbReference type="ChEBI" id="CHEBI:30864"/>
        <dbReference type="ChEBI" id="CHEBI:132124"/>
        <dbReference type="EC" id="1.3.5.2"/>
    </reaction>
</comment>
<feature type="region of interest" description="Disordered" evidence="12">
    <location>
        <begin position="416"/>
        <end position="442"/>
    </location>
</feature>
<evidence type="ECO:0000256" key="3">
    <source>
        <dbReference type="ARBA" id="ARBA00005359"/>
    </source>
</evidence>
<comment type="pathway">
    <text evidence="2 11">Pyrimidine metabolism; UMP biosynthesis via de novo pathway; orotate from (S)-dihydroorotate (quinone route): step 1/1.</text>
</comment>
<dbReference type="GO" id="GO:0106430">
    <property type="term" value="F:dihydroorotate dehydrogenase (quinone) activity"/>
    <property type="evidence" value="ECO:0007669"/>
    <property type="project" value="UniProtKB-EC"/>
</dbReference>
<evidence type="ECO:0000256" key="11">
    <source>
        <dbReference type="RuleBase" id="RU361255"/>
    </source>
</evidence>
<comment type="cofactor">
    <cofactor evidence="11">
        <name>FMN</name>
        <dbReference type="ChEBI" id="CHEBI:58210"/>
    </cofactor>
    <text evidence="11">Binds 1 FMN per subunit.</text>
</comment>
<reference evidence="14 15" key="1">
    <citation type="journal article" date="2018" name="Genome Biol. Evol.">
        <title>Multiple Roots of Fruiting Body Formation in Amoebozoa.</title>
        <authorList>
            <person name="Hillmann F."/>
            <person name="Forbes G."/>
            <person name="Novohradska S."/>
            <person name="Ferling I."/>
            <person name="Riege K."/>
            <person name="Groth M."/>
            <person name="Westermann M."/>
            <person name="Marz M."/>
            <person name="Spaller T."/>
            <person name="Winckler T."/>
            <person name="Schaap P."/>
            <person name="Glockner G."/>
        </authorList>
    </citation>
    <scope>NUCLEOTIDE SEQUENCE [LARGE SCALE GENOMIC DNA]</scope>
    <source>
        <strain evidence="14 15">Jena</strain>
    </source>
</reference>
<keyword evidence="6 11" id="KW-0285">Flavoprotein</keyword>
<dbReference type="Gene3D" id="3.20.20.70">
    <property type="entry name" value="Aldolase class I"/>
    <property type="match status" value="1"/>
</dbReference>
<comment type="subcellular location">
    <subcellularLocation>
        <location evidence="1">Membrane</location>
    </subcellularLocation>
    <subcellularLocation>
        <location evidence="11">Mitochondrion inner membrane</location>
        <topology evidence="11">Single-pass membrane protein</topology>
    </subcellularLocation>
</comment>
<dbReference type="Proteomes" id="UP000241769">
    <property type="component" value="Unassembled WGS sequence"/>
</dbReference>
<evidence type="ECO:0000313" key="15">
    <source>
        <dbReference type="Proteomes" id="UP000241769"/>
    </source>
</evidence>
<evidence type="ECO:0000256" key="8">
    <source>
        <dbReference type="ARBA" id="ARBA00023002"/>
    </source>
</evidence>
<protein>
    <recommendedName>
        <fullName evidence="5 11">Dihydroorotate dehydrogenase (quinone), mitochondrial</fullName>
        <shortName evidence="11">DHOdehase</shortName>
        <ecNumber evidence="4 11">1.3.5.2</ecNumber>
    </recommendedName>
</protein>
<sequence length="442" mass="48934">MGILRTTKAYVLSRFHVFGSATFLGTAFYLDWFHIDADRCWAAKAIVPLTHLFTPETAHRIAVHAASIGFVPGSKSPLTRNTESLKQILWGREFDNPVGVGAGFDKNGETIPGLFNSGAGFIEIGTITPKAQYGNEKPRVFRLPKDKSVINRYGFNNEGLDAVERRLKHIVEGRIDEEGEMLGTSSNPGMGLKGRVGINLGKNKETVDAVDDYVRGIKRMTKYADYLVINVSSPNTPNLRQLQRREELTELLASVKQARDASVERMYNSPPILLKIAPDLDLSQMEDIASVALKYADGLIISNTTVARPPLLEIETAKETGGLSGPPLKDQSTRMYQLTQGRVPIIGCGGISNGRDAMEKIKAGASLVQVYTSMVYQGPQVITKIKREMMEQMQNEGYKNVSHAVGVDTMQLQRAKERAKEIKKPEEPKKEAFKRIADLVKR</sequence>
<dbReference type="NCBIfam" id="NF003645">
    <property type="entry name" value="PRK05286.1-2"/>
    <property type="match status" value="1"/>
</dbReference>
<evidence type="ECO:0000256" key="12">
    <source>
        <dbReference type="SAM" id="MobiDB-lite"/>
    </source>
</evidence>
<dbReference type="InParanoid" id="A0A2P6NZE1"/>
<dbReference type="PROSITE" id="PS00912">
    <property type="entry name" value="DHODEHASE_2"/>
    <property type="match status" value="1"/>
</dbReference>
<dbReference type="InterPro" id="IPR005719">
    <property type="entry name" value="Dihydroorotate_DH_2"/>
</dbReference>
<comment type="caution">
    <text evidence="14">The sequence shown here is derived from an EMBL/GenBank/DDBJ whole genome shotgun (WGS) entry which is preliminary data.</text>
</comment>
<dbReference type="PANTHER" id="PTHR48109:SF4">
    <property type="entry name" value="DIHYDROOROTATE DEHYDROGENASE (QUINONE), MITOCHONDRIAL"/>
    <property type="match status" value="1"/>
</dbReference>
<evidence type="ECO:0000256" key="9">
    <source>
        <dbReference type="ARBA" id="ARBA00023136"/>
    </source>
</evidence>
<gene>
    <name evidence="14" type="ORF">PROFUN_02219</name>
</gene>
<feature type="domain" description="Dihydroorotate dehydrogenase catalytic" evidence="13">
    <location>
        <begin position="85"/>
        <end position="393"/>
    </location>
</feature>
<evidence type="ECO:0000256" key="1">
    <source>
        <dbReference type="ARBA" id="ARBA00004370"/>
    </source>
</evidence>
<comment type="similarity">
    <text evidence="3 11">Belongs to the dihydroorotate dehydrogenase family. Type 2 subfamily.</text>
</comment>
<dbReference type="EMBL" id="MDYQ01000004">
    <property type="protein sequence ID" value="PRP89345.1"/>
    <property type="molecule type" value="Genomic_DNA"/>
</dbReference>
<dbReference type="STRING" id="1890364.A0A2P6NZE1"/>
<keyword evidence="11" id="KW-0496">Mitochondrion</keyword>
<keyword evidence="7 11" id="KW-0288">FMN</keyword>
<dbReference type="InterPro" id="IPR001295">
    <property type="entry name" value="Dihydroorotate_DH_CS"/>
</dbReference>
<dbReference type="InterPro" id="IPR013785">
    <property type="entry name" value="Aldolase_TIM"/>
</dbReference>
<dbReference type="NCBIfam" id="NF003652">
    <property type="entry name" value="PRK05286.2-5"/>
    <property type="match status" value="1"/>
</dbReference>
<accession>A0A2P6NZE1</accession>
<evidence type="ECO:0000256" key="6">
    <source>
        <dbReference type="ARBA" id="ARBA00022630"/>
    </source>
</evidence>
<dbReference type="NCBIfam" id="TIGR01036">
    <property type="entry name" value="pyrD_sub2"/>
    <property type="match status" value="1"/>
</dbReference>
<name>A0A2P6NZE1_9EUKA</name>
<dbReference type="AlphaFoldDB" id="A0A2P6NZE1"/>
<dbReference type="UniPathway" id="UPA00070">
    <property type="reaction ID" value="UER00946"/>
</dbReference>
<dbReference type="PROSITE" id="PS00911">
    <property type="entry name" value="DHODEHASE_1"/>
    <property type="match status" value="1"/>
</dbReference>